<accession>A0A7C3QVR9</accession>
<organism evidence="6">
    <name type="scientific">Leptospirillum ferriphilum</name>
    <dbReference type="NCBI Taxonomy" id="178606"/>
    <lineage>
        <taxon>Bacteria</taxon>
        <taxon>Pseudomonadati</taxon>
        <taxon>Nitrospirota</taxon>
        <taxon>Nitrospiria</taxon>
        <taxon>Nitrospirales</taxon>
        <taxon>Nitrospiraceae</taxon>
        <taxon>Leptospirillum</taxon>
    </lineage>
</organism>
<dbReference type="PRINTS" id="PR00455">
    <property type="entry name" value="HTHTETR"/>
</dbReference>
<keyword evidence="3" id="KW-0804">Transcription</keyword>
<evidence type="ECO:0000256" key="1">
    <source>
        <dbReference type="ARBA" id="ARBA00023015"/>
    </source>
</evidence>
<dbReference type="Gene3D" id="1.10.357.10">
    <property type="entry name" value="Tetracycline Repressor, domain 2"/>
    <property type="match status" value="1"/>
</dbReference>
<dbReference type="GO" id="GO:0000976">
    <property type="term" value="F:transcription cis-regulatory region binding"/>
    <property type="evidence" value="ECO:0007669"/>
    <property type="project" value="TreeGrafter"/>
</dbReference>
<evidence type="ECO:0000259" key="5">
    <source>
        <dbReference type="PROSITE" id="PS50977"/>
    </source>
</evidence>
<keyword evidence="2 4" id="KW-0238">DNA-binding</keyword>
<dbReference type="InterPro" id="IPR001647">
    <property type="entry name" value="HTH_TetR"/>
</dbReference>
<evidence type="ECO:0000256" key="3">
    <source>
        <dbReference type="ARBA" id="ARBA00023163"/>
    </source>
</evidence>
<gene>
    <name evidence="6" type="ORF">ENX03_07955</name>
</gene>
<keyword evidence="1" id="KW-0805">Transcription regulation</keyword>
<dbReference type="PANTHER" id="PTHR30055:SF234">
    <property type="entry name" value="HTH-TYPE TRANSCRIPTIONAL REGULATOR BETI"/>
    <property type="match status" value="1"/>
</dbReference>
<dbReference type="GO" id="GO:0003700">
    <property type="term" value="F:DNA-binding transcription factor activity"/>
    <property type="evidence" value="ECO:0007669"/>
    <property type="project" value="TreeGrafter"/>
</dbReference>
<sequence>MTAEPCDKSHQRKMEILAAALSCFAEEGYHATTNRKIACRAGITEGLIYHYFPNKKSLLTEIIHANFHQDCSPLFRFLSGWERIMSKGNELPPANEFPAFLKDLGKVVLESMLLNKDVHRIIVSEFRLLEEEGDPLYPKLLMELSINRVVKLFEWWNQVLALGAFSPARDIWFFTGPIFAFFHFQEILSGKKLLPMDRSDFLEGLISHFLHGIGYRSHDSLKKAPPSTRKGNK</sequence>
<proteinExistence type="predicted"/>
<dbReference type="EMBL" id="DTMM01000165">
    <property type="protein sequence ID" value="HFT93849.1"/>
    <property type="molecule type" value="Genomic_DNA"/>
</dbReference>
<dbReference type="SUPFAM" id="SSF46689">
    <property type="entry name" value="Homeodomain-like"/>
    <property type="match status" value="1"/>
</dbReference>
<evidence type="ECO:0000313" key="6">
    <source>
        <dbReference type="EMBL" id="HFT93849.1"/>
    </source>
</evidence>
<protein>
    <submittedName>
        <fullName evidence="6">TetR/AcrR family transcriptional regulator</fullName>
    </submittedName>
</protein>
<comment type="caution">
    <text evidence="6">The sequence shown here is derived from an EMBL/GenBank/DDBJ whole genome shotgun (WGS) entry which is preliminary data.</text>
</comment>
<evidence type="ECO:0000256" key="2">
    <source>
        <dbReference type="ARBA" id="ARBA00023125"/>
    </source>
</evidence>
<name>A0A7C3QVR9_9BACT</name>
<feature type="DNA-binding region" description="H-T-H motif" evidence="4">
    <location>
        <begin position="33"/>
        <end position="52"/>
    </location>
</feature>
<dbReference type="InterPro" id="IPR009057">
    <property type="entry name" value="Homeodomain-like_sf"/>
</dbReference>
<dbReference type="Pfam" id="PF00440">
    <property type="entry name" value="TetR_N"/>
    <property type="match status" value="1"/>
</dbReference>
<dbReference type="AlphaFoldDB" id="A0A7C3QVR9"/>
<dbReference type="PANTHER" id="PTHR30055">
    <property type="entry name" value="HTH-TYPE TRANSCRIPTIONAL REGULATOR RUTR"/>
    <property type="match status" value="1"/>
</dbReference>
<reference evidence="6" key="1">
    <citation type="journal article" date="2020" name="mSystems">
        <title>Genome- and Community-Level Interaction Insights into Carbon Utilization and Element Cycling Functions of Hydrothermarchaeota in Hydrothermal Sediment.</title>
        <authorList>
            <person name="Zhou Z."/>
            <person name="Liu Y."/>
            <person name="Xu W."/>
            <person name="Pan J."/>
            <person name="Luo Z.H."/>
            <person name="Li M."/>
        </authorList>
    </citation>
    <scope>NUCLEOTIDE SEQUENCE [LARGE SCALE GENOMIC DNA]</scope>
    <source>
        <strain evidence="6">SpSt-902</strain>
    </source>
</reference>
<dbReference type="PROSITE" id="PS50977">
    <property type="entry name" value="HTH_TETR_2"/>
    <property type="match status" value="1"/>
</dbReference>
<feature type="domain" description="HTH tetR-type" evidence="5">
    <location>
        <begin position="10"/>
        <end position="70"/>
    </location>
</feature>
<evidence type="ECO:0000256" key="4">
    <source>
        <dbReference type="PROSITE-ProRule" id="PRU00335"/>
    </source>
</evidence>
<dbReference type="InterPro" id="IPR050109">
    <property type="entry name" value="HTH-type_TetR-like_transc_reg"/>
</dbReference>